<protein>
    <submittedName>
        <fullName evidence="1">Uncharacterized protein</fullName>
    </submittedName>
</protein>
<name>A0A0F9BPL0_9ZZZZ</name>
<evidence type="ECO:0000313" key="1">
    <source>
        <dbReference type="EMBL" id="KKL15782.1"/>
    </source>
</evidence>
<organism evidence="1">
    <name type="scientific">marine sediment metagenome</name>
    <dbReference type="NCBI Taxonomy" id="412755"/>
    <lineage>
        <taxon>unclassified sequences</taxon>
        <taxon>metagenomes</taxon>
        <taxon>ecological metagenomes</taxon>
    </lineage>
</organism>
<proteinExistence type="predicted"/>
<gene>
    <name evidence="1" type="ORF">LCGC14_2502150</name>
</gene>
<sequence length="63" mass="7483">MKIKGVSEIIKDLTEMQENVSEKIDNVDWEKNEDRAEEIDNRLNDVYMNIDQAMDLIKEIKEI</sequence>
<reference evidence="1" key="1">
    <citation type="journal article" date="2015" name="Nature">
        <title>Complex archaea that bridge the gap between prokaryotes and eukaryotes.</title>
        <authorList>
            <person name="Spang A."/>
            <person name="Saw J.H."/>
            <person name="Jorgensen S.L."/>
            <person name="Zaremba-Niedzwiedzka K."/>
            <person name="Martijn J."/>
            <person name="Lind A.E."/>
            <person name="van Eijk R."/>
            <person name="Schleper C."/>
            <person name="Guy L."/>
            <person name="Ettema T.J."/>
        </authorList>
    </citation>
    <scope>NUCLEOTIDE SEQUENCE</scope>
</reference>
<accession>A0A0F9BPL0</accession>
<dbReference type="AlphaFoldDB" id="A0A0F9BPL0"/>
<dbReference type="EMBL" id="LAZR01039930">
    <property type="protein sequence ID" value="KKL15782.1"/>
    <property type="molecule type" value="Genomic_DNA"/>
</dbReference>
<comment type="caution">
    <text evidence="1">The sequence shown here is derived from an EMBL/GenBank/DDBJ whole genome shotgun (WGS) entry which is preliminary data.</text>
</comment>